<dbReference type="PROSITE" id="PS51318">
    <property type="entry name" value="TAT"/>
    <property type="match status" value="1"/>
</dbReference>
<evidence type="ECO:0000256" key="6">
    <source>
        <dbReference type="ARBA" id="ARBA00023288"/>
    </source>
</evidence>
<dbReference type="EMBL" id="BAAAVT010000015">
    <property type="protein sequence ID" value="GAA3070469.1"/>
    <property type="molecule type" value="Genomic_DNA"/>
</dbReference>
<comment type="subcellular location">
    <subcellularLocation>
        <location evidence="1">Membrane</location>
        <topology evidence="1">Lipid-anchor</topology>
    </subcellularLocation>
</comment>
<dbReference type="Gene3D" id="3.40.190.10">
    <property type="entry name" value="Periplasmic binding protein-like II"/>
    <property type="match status" value="2"/>
</dbReference>
<evidence type="ECO:0000313" key="7">
    <source>
        <dbReference type="EMBL" id="GAA3070469.1"/>
    </source>
</evidence>
<evidence type="ECO:0000256" key="4">
    <source>
        <dbReference type="ARBA" id="ARBA00023136"/>
    </source>
</evidence>
<dbReference type="InterPro" id="IPR006311">
    <property type="entry name" value="TAT_signal"/>
</dbReference>
<keyword evidence="4" id="KW-0472">Membrane</keyword>
<comment type="similarity">
    <text evidence="2">Belongs to the NlpA lipoprotein family.</text>
</comment>
<evidence type="ECO:0000256" key="5">
    <source>
        <dbReference type="ARBA" id="ARBA00023139"/>
    </source>
</evidence>
<evidence type="ECO:0000256" key="3">
    <source>
        <dbReference type="ARBA" id="ARBA00022729"/>
    </source>
</evidence>
<keyword evidence="6" id="KW-0449">Lipoprotein</keyword>
<dbReference type="Proteomes" id="UP001500236">
    <property type="component" value="Unassembled WGS sequence"/>
</dbReference>
<dbReference type="PANTHER" id="PTHR30429:SF0">
    <property type="entry name" value="METHIONINE-BINDING LIPOPROTEIN METQ"/>
    <property type="match status" value="1"/>
</dbReference>
<dbReference type="InterPro" id="IPR004872">
    <property type="entry name" value="Lipoprotein_NlpA"/>
</dbReference>
<dbReference type="PANTHER" id="PTHR30429">
    <property type="entry name" value="D-METHIONINE-BINDING LIPOPROTEIN METQ"/>
    <property type="match status" value="1"/>
</dbReference>
<proteinExistence type="inferred from homology"/>
<evidence type="ECO:0000256" key="1">
    <source>
        <dbReference type="ARBA" id="ARBA00004635"/>
    </source>
</evidence>
<organism evidence="7 8">
    <name type="scientific">Nesterenkonia aethiopica</name>
    <dbReference type="NCBI Taxonomy" id="269144"/>
    <lineage>
        <taxon>Bacteria</taxon>
        <taxon>Bacillati</taxon>
        <taxon>Actinomycetota</taxon>
        <taxon>Actinomycetes</taxon>
        <taxon>Micrococcales</taxon>
        <taxon>Micrococcaceae</taxon>
        <taxon>Nesterenkonia</taxon>
    </lineage>
</organism>
<keyword evidence="3" id="KW-0732">Signal</keyword>
<keyword evidence="5" id="KW-0564">Palmitate</keyword>
<dbReference type="Pfam" id="PF03180">
    <property type="entry name" value="Lipoprotein_9"/>
    <property type="match status" value="1"/>
</dbReference>
<comment type="caution">
    <text evidence="7">The sequence shown here is derived from an EMBL/GenBank/DDBJ whole genome shotgun (WGS) entry which is preliminary data.</text>
</comment>
<name>A0ABP6M4X5_9MICC</name>
<protein>
    <submittedName>
        <fullName evidence="7">MetQ/NlpA family ABC transporter substrate-binding protein</fullName>
    </submittedName>
</protein>
<dbReference type="RefSeq" id="WP_344681003.1">
    <property type="nucleotide sequence ID" value="NZ_BAAAVT010000015.1"/>
</dbReference>
<reference evidence="8" key="1">
    <citation type="journal article" date="2019" name="Int. J. Syst. Evol. Microbiol.">
        <title>The Global Catalogue of Microorganisms (GCM) 10K type strain sequencing project: providing services to taxonomists for standard genome sequencing and annotation.</title>
        <authorList>
            <consortium name="The Broad Institute Genomics Platform"/>
            <consortium name="The Broad Institute Genome Sequencing Center for Infectious Disease"/>
            <person name="Wu L."/>
            <person name="Ma J."/>
        </authorList>
    </citation>
    <scope>NUCLEOTIDE SEQUENCE [LARGE SCALE GENOMIC DNA]</scope>
    <source>
        <strain evidence="8">JCM 14309</strain>
    </source>
</reference>
<gene>
    <name evidence="7" type="ORF">GCM10010529_23500</name>
</gene>
<accession>A0ABP6M4X5</accession>
<evidence type="ECO:0000313" key="8">
    <source>
        <dbReference type="Proteomes" id="UP001500236"/>
    </source>
</evidence>
<evidence type="ECO:0000256" key="2">
    <source>
        <dbReference type="ARBA" id="ARBA00008973"/>
    </source>
</evidence>
<sequence length="303" mass="32627">MNRSTIGRPSQTPTLSRRRLQRGALGIAALAAVGSLTSCGLADAVGDEDRTISIIVTESAPFQEPTEIAKDLLAEEGWELETTYVTDIIQPNQVVAQGEYDANFFQNFAYLDQFNTDHGLDIEPVFAVYEAPGGLFSTEHSELGDLPEGAQIALPVDTANNGRGLKLLADAGLLEIDESVPVTELSQRDIIENPRDLEFVEVDQQSVAQSIDDVDAAFAFLRLASEIGLGPEDTLALEGEDVALPFTCVVAAAPDFAGTEAAEALERAYQSEEVRDWFADYLDGVLDPAFEVDVDAAWAEISA</sequence>
<keyword evidence="8" id="KW-1185">Reference proteome</keyword>
<dbReference type="SUPFAM" id="SSF53850">
    <property type="entry name" value="Periplasmic binding protein-like II"/>
    <property type="match status" value="1"/>
</dbReference>